<proteinExistence type="predicted"/>
<evidence type="ECO:0000313" key="1">
    <source>
        <dbReference type="EMBL" id="TYO95987.1"/>
    </source>
</evidence>
<name>A0A5S4ZT14_9FIRM</name>
<sequence length="46" mass="5359">MGRYYYATLNFFDKLSNSSAMLDRFWLVEEISSITEDCSSVVEARL</sequence>
<dbReference type="RefSeq" id="WP_166511401.1">
    <property type="nucleotide sequence ID" value="NZ_VNHM01000006.1"/>
</dbReference>
<protein>
    <submittedName>
        <fullName evidence="1">Uncharacterized protein</fullName>
    </submittedName>
</protein>
<organism evidence="1 2">
    <name type="scientific">Desulfallas thermosapovorans DSM 6562</name>
    <dbReference type="NCBI Taxonomy" id="1121431"/>
    <lineage>
        <taxon>Bacteria</taxon>
        <taxon>Bacillati</taxon>
        <taxon>Bacillota</taxon>
        <taxon>Clostridia</taxon>
        <taxon>Eubacteriales</taxon>
        <taxon>Desulfallaceae</taxon>
        <taxon>Desulfallas</taxon>
    </lineage>
</organism>
<dbReference type="AlphaFoldDB" id="A0A5S4ZT14"/>
<evidence type="ECO:0000313" key="2">
    <source>
        <dbReference type="Proteomes" id="UP000323166"/>
    </source>
</evidence>
<reference evidence="1 2" key="1">
    <citation type="submission" date="2019-07" db="EMBL/GenBank/DDBJ databases">
        <title>Genomic Encyclopedia of Type Strains, Phase I: the one thousand microbial genomes (KMG-I) project.</title>
        <authorList>
            <person name="Kyrpides N."/>
        </authorList>
    </citation>
    <scope>NUCLEOTIDE SEQUENCE [LARGE SCALE GENOMIC DNA]</scope>
    <source>
        <strain evidence="1 2">DSM 6562</strain>
    </source>
</reference>
<accession>A0A5S4ZT14</accession>
<keyword evidence="2" id="KW-1185">Reference proteome</keyword>
<comment type="caution">
    <text evidence="1">The sequence shown here is derived from an EMBL/GenBank/DDBJ whole genome shotgun (WGS) entry which is preliminary data.</text>
</comment>
<dbReference type="Proteomes" id="UP000323166">
    <property type="component" value="Unassembled WGS sequence"/>
</dbReference>
<dbReference type="EMBL" id="VNHM01000006">
    <property type="protein sequence ID" value="TYO95987.1"/>
    <property type="molecule type" value="Genomic_DNA"/>
</dbReference>
<gene>
    <name evidence="1" type="ORF">LX24_01377</name>
</gene>